<dbReference type="GO" id="GO:0005524">
    <property type="term" value="F:ATP binding"/>
    <property type="evidence" value="ECO:0007669"/>
    <property type="project" value="UniProtKB-KW"/>
</dbReference>
<keyword evidence="5" id="KW-1185">Reference proteome</keyword>
<dbReference type="GO" id="GO:0005737">
    <property type="term" value="C:cytoplasm"/>
    <property type="evidence" value="ECO:0007669"/>
    <property type="project" value="TreeGrafter"/>
</dbReference>
<keyword evidence="4" id="KW-0808">Transferase</keyword>
<dbReference type="GO" id="GO:0035556">
    <property type="term" value="P:intracellular signal transduction"/>
    <property type="evidence" value="ECO:0007669"/>
    <property type="project" value="TreeGrafter"/>
</dbReference>
<dbReference type="Gene3D" id="1.10.510.10">
    <property type="entry name" value="Transferase(Phosphotransferase) domain 1"/>
    <property type="match status" value="1"/>
</dbReference>
<dbReference type="Pfam" id="PF00069">
    <property type="entry name" value="Pkinase"/>
    <property type="match status" value="1"/>
</dbReference>
<feature type="domain" description="Protein kinase" evidence="3">
    <location>
        <begin position="32"/>
        <end position="279"/>
    </location>
</feature>
<accession>A0A0L0G297</accession>
<dbReference type="PROSITE" id="PS50011">
    <property type="entry name" value="PROTEIN_KINASE_DOM"/>
    <property type="match status" value="1"/>
</dbReference>
<dbReference type="SUPFAM" id="SSF56112">
    <property type="entry name" value="Protein kinase-like (PK-like)"/>
    <property type="match status" value="1"/>
</dbReference>
<evidence type="ECO:0000313" key="4">
    <source>
        <dbReference type="EMBL" id="KNC82318.1"/>
    </source>
</evidence>
<organism evidence="4 5">
    <name type="scientific">Sphaeroforma arctica JP610</name>
    <dbReference type="NCBI Taxonomy" id="667725"/>
    <lineage>
        <taxon>Eukaryota</taxon>
        <taxon>Ichthyosporea</taxon>
        <taxon>Ichthyophonida</taxon>
        <taxon>Sphaeroforma</taxon>
    </lineage>
</organism>
<proteinExistence type="predicted"/>
<keyword evidence="4" id="KW-0418">Kinase</keyword>
<dbReference type="AlphaFoldDB" id="A0A0L0G297"/>
<evidence type="ECO:0000313" key="5">
    <source>
        <dbReference type="Proteomes" id="UP000054560"/>
    </source>
</evidence>
<dbReference type="RefSeq" id="XP_014156220.1">
    <property type="nucleotide sequence ID" value="XM_014300745.1"/>
</dbReference>
<protein>
    <submittedName>
        <fullName evidence="4">CAMK/CAMKL protein kinase</fullName>
    </submittedName>
</protein>
<sequence length="328" mass="37049">MLRMASATHQTPRCPTKPISAAPNLEDFNYFIEENSTLGMGCSELSVVRVHRISDPSKIYAAKIINKLTTTPSPEARALEMAQGHPNIINLEQIIDTRDYQYIIMELATKGTVMDYLEKYGPVSESLAKKWIRQLTSALQHCCERRIVHMDIKPANLFLDKDLNIKVGDFGLISISQDVHSRPLKEAKGSAVYAAPELYHVHRKEVMALPVLMWAVGVTLHAMLTVELPYAVSTYHLPIEQYTAPTCLSNTAQDFLTRLLALQPEKRLQPSELREHPWLREAVPLIRIHAPKERLIRSCSSLALQMYCHDSLQQDVHNVHAMAVPTGR</sequence>
<dbReference type="PANTHER" id="PTHR24346">
    <property type="entry name" value="MAP/MICROTUBULE AFFINITY-REGULATING KINASE"/>
    <property type="match status" value="1"/>
</dbReference>
<gene>
    <name evidence="4" type="ORF">SARC_05410</name>
</gene>
<keyword evidence="1" id="KW-0547">Nucleotide-binding</keyword>
<dbReference type="PROSITE" id="PS00108">
    <property type="entry name" value="PROTEIN_KINASE_ST"/>
    <property type="match status" value="1"/>
</dbReference>
<dbReference type="InterPro" id="IPR000719">
    <property type="entry name" value="Prot_kinase_dom"/>
</dbReference>
<dbReference type="Proteomes" id="UP000054560">
    <property type="component" value="Unassembled WGS sequence"/>
</dbReference>
<dbReference type="PANTHER" id="PTHR24346:SF30">
    <property type="entry name" value="MATERNAL EMBRYONIC LEUCINE ZIPPER KINASE"/>
    <property type="match status" value="1"/>
</dbReference>
<dbReference type="SMART" id="SM00220">
    <property type="entry name" value="S_TKc"/>
    <property type="match status" value="1"/>
</dbReference>
<evidence type="ECO:0000259" key="3">
    <source>
        <dbReference type="PROSITE" id="PS50011"/>
    </source>
</evidence>
<dbReference type="InterPro" id="IPR008271">
    <property type="entry name" value="Ser/Thr_kinase_AS"/>
</dbReference>
<evidence type="ECO:0000256" key="1">
    <source>
        <dbReference type="ARBA" id="ARBA00022741"/>
    </source>
</evidence>
<dbReference type="GeneID" id="25905914"/>
<dbReference type="STRING" id="667725.A0A0L0G297"/>
<keyword evidence="2" id="KW-0067">ATP-binding</keyword>
<dbReference type="eggNOG" id="KOG0583">
    <property type="taxonomic scope" value="Eukaryota"/>
</dbReference>
<dbReference type="OrthoDB" id="9984829at2759"/>
<dbReference type="InterPro" id="IPR011009">
    <property type="entry name" value="Kinase-like_dom_sf"/>
</dbReference>
<dbReference type="GO" id="GO:0004674">
    <property type="term" value="F:protein serine/threonine kinase activity"/>
    <property type="evidence" value="ECO:0007669"/>
    <property type="project" value="TreeGrafter"/>
</dbReference>
<name>A0A0L0G297_9EUKA</name>
<evidence type="ECO:0000256" key="2">
    <source>
        <dbReference type="ARBA" id="ARBA00022840"/>
    </source>
</evidence>
<reference evidence="4 5" key="1">
    <citation type="submission" date="2011-02" db="EMBL/GenBank/DDBJ databases">
        <title>The Genome Sequence of Sphaeroforma arctica JP610.</title>
        <authorList>
            <consortium name="The Broad Institute Genome Sequencing Platform"/>
            <person name="Russ C."/>
            <person name="Cuomo C."/>
            <person name="Young S.K."/>
            <person name="Zeng Q."/>
            <person name="Gargeya S."/>
            <person name="Alvarado L."/>
            <person name="Berlin A."/>
            <person name="Chapman S.B."/>
            <person name="Chen Z."/>
            <person name="Freedman E."/>
            <person name="Gellesch M."/>
            <person name="Goldberg J."/>
            <person name="Griggs A."/>
            <person name="Gujja S."/>
            <person name="Heilman E."/>
            <person name="Heiman D."/>
            <person name="Howarth C."/>
            <person name="Mehta T."/>
            <person name="Neiman D."/>
            <person name="Pearson M."/>
            <person name="Roberts A."/>
            <person name="Saif S."/>
            <person name="Shea T."/>
            <person name="Shenoy N."/>
            <person name="Sisk P."/>
            <person name="Stolte C."/>
            <person name="Sykes S."/>
            <person name="White J."/>
            <person name="Yandava C."/>
            <person name="Burger G."/>
            <person name="Gray M.W."/>
            <person name="Holland P.W.H."/>
            <person name="King N."/>
            <person name="Lang F.B.F."/>
            <person name="Roger A.J."/>
            <person name="Ruiz-Trillo I."/>
            <person name="Haas B."/>
            <person name="Nusbaum C."/>
            <person name="Birren B."/>
        </authorList>
    </citation>
    <scope>NUCLEOTIDE SEQUENCE [LARGE SCALE GENOMIC DNA]</scope>
    <source>
        <strain evidence="4 5">JP610</strain>
    </source>
</reference>
<dbReference type="EMBL" id="KQ241938">
    <property type="protein sequence ID" value="KNC82318.1"/>
    <property type="molecule type" value="Genomic_DNA"/>
</dbReference>